<evidence type="ECO:0008006" key="2">
    <source>
        <dbReference type="Google" id="ProtNLM"/>
    </source>
</evidence>
<organism evidence="1">
    <name type="scientific">Bradyrhizobium diazoefficiens</name>
    <dbReference type="NCBI Taxonomy" id="1355477"/>
    <lineage>
        <taxon>Bacteria</taxon>
        <taxon>Pseudomonadati</taxon>
        <taxon>Pseudomonadota</taxon>
        <taxon>Alphaproteobacteria</taxon>
        <taxon>Hyphomicrobiales</taxon>
        <taxon>Nitrobacteraceae</taxon>
        <taxon>Bradyrhizobium</taxon>
    </lineage>
</organism>
<accession>A0A810BHU8</accession>
<dbReference type="AlphaFoldDB" id="A0A810BHU8"/>
<dbReference type="RefSeq" id="WP_304489185.1">
    <property type="nucleotide sequence ID" value="NZ_CP124749.1"/>
</dbReference>
<name>A0A810BHU8_9BRAD</name>
<gene>
    <name evidence="1" type="ORF">XF8B_56750</name>
</gene>
<protein>
    <recommendedName>
        <fullName evidence="2">Helix-turn-helix domain-containing protein</fullName>
    </recommendedName>
</protein>
<evidence type="ECO:0000313" key="1">
    <source>
        <dbReference type="EMBL" id="BCE75564.1"/>
    </source>
</evidence>
<reference evidence="1" key="1">
    <citation type="submission" date="2020-05" db="EMBL/GenBank/DDBJ databases">
        <title>Complete genome sequence of Bradyrhizobium diazoefficiens XF8 isolated from soybean nodule.</title>
        <authorList>
            <person name="Noda R."/>
            <person name="Kakizaki K."/>
            <person name="Minamisawa K."/>
        </authorList>
    </citation>
    <scope>NUCLEOTIDE SEQUENCE</scope>
    <source>
        <strain evidence="1">XF8</strain>
    </source>
</reference>
<proteinExistence type="predicted"/>
<dbReference type="EMBL" id="AP023097">
    <property type="protein sequence ID" value="BCE75564.1"/>
    <property type="molecule type" value="Genomic_DNA"/>
</dbReference>
<sequence>MKRRISDDDGVLTLEVPEAGAMVGLSRNASYEAAARGEIPTLRFGRLLKVPRAAWLRKLEQPDAAQLSANVTTIKRGKSTVKHKG</sequence>